<dbReference type="RefSeq" id="WP_404812924.1">
    <property type="nucleotide sequence ID" value="NZ_JADCKA010000009.1"/>
</dbReference>
<evidence type="ECO:0000259" key="1">
    <source>
        <dbReference type="Pfam" id="PF06605"/>
    </source>
</evidence>
<comment type="caution">
    <text evidence="2">The sequence shown here is derived from an EMBL/GenBank/DDBJ whole genome shotgun (WGS) entry which is preliminary data.</text>
</comment>
<evidence type="ECO:0000313" key="2">
    <source>
        <dbReference type="EMBL" id="MBE5035807.1"/>
    </source>
</evidence>
<name>A0ABR9QY54_9FIRM</name>
<dbReference type="Pfam" id="PF06605">
    <property type="entry name" value="Prophage_tail"/>
    <property type="match status" value="1"/>
</dbReference>
<protein>
    <submittedName>
        <fullName evidence="2">Phage tail protein</fullName>
    </submittedName>
</protein>
<accession>A0ABR9QY54</accession>
<feature type="domain" description="Tail spike" evidence="1">
    <location>
        <begin position="72"/>
        <end position="311"/>
    </location>
</feature>
<dbReference type="InterPro" id="IPR007119">
    <property type="entry name" value="Phage_tail_spike_N"/>
</dbReference>
<dbReference type="InterPro" id="IPR010572">
    <property type="entry name" value="Tail_dom"/>
</dbReference>
<dbReference type="NCBIfam" id="TIGR01665">
    <property type="entry name" value="put_anti_recept"/>
    <property type="match status" value="1"/>
</dbReference>
<proteinExistence type="predicted"/>
<reference evidence="2 3" key="1">
    <citation type="submission" date="2020-10" db="EMBL/GenBank/DDBJ databases">
        <title>ChiBAC.</title>
        <authorList>
            <person name="Zenner C."/>
            <person name="Hitch T.C.A."/>
            <person name="Clavel T."/>
        </authorList>
    </citation>
    <scope>NUCLEOTIDE SEQUENCE [LARGE SCALE GENOMIC DNA]</scope>
    <source>
        <strain evidence="2 3">DSM 108706</strain>
    </source>
</reference>
<keyword evidence="3" id="KW-1185">Reference proteome</keyword>
<sequence length="604" mass="67418">MELNGTWEASLSHPIDEDGRWQYIVDEAVVKMPSFNGEQLFRIKQKTKTDSGVTVTMEPIFMDAMEDCYLVDVRPTSKNGQQALDLMTAANSKYEGESNISKVSTAYYMDKNLIEAINSDDENSFVNRWGGEILFDNFKVIINEKIGSDHGVEVRYGKNLPINGIQEEVDFRDVKTRIYPKAYNGYKMTGNGYVDSPLVDSYPTIKVASITFDDVKMRADAVEDEADNVIICDNQSELDAALTERCEQQYELGLDKPKITLSIDMVLLHNTENYKEYENLETVSLGDTIHCIHNNLNIKTDARVIKLKYNSLLKTIDSVVLGDFSYNYFDNVSAGINRIDNVVRKDGSIIAEQIKGFIDGAIAQLRVQSTIAKKQETRAILFEDLDPESDMFGAMALGTQGLEISRQRTADGREWEWTTALTAEGLIANVIVAGTISDKLGKSFWNLNTGEFEMAGVFKQYDDETGYISISITDHELFFFDYMKNGKLAGSVGTLHQGEQVGVGMWCQEDGQVVLGVYDSEDENIKSIIAYDDMYPKRTPYITNTANGTIFQNNSGGGIVVENGLIKSWNLGTATGTLNLMGANGQEVIVMTIKDGLIQSWRVE</sequence>
<organism evidence="2 3">
    <name type="scientific">Gallibacter intestinalis</name>
    <dbReference type="NCBI Taxonomy" id="2779356"/>
    <lineage>
        <taxon>Bacteria</taxon>
        <taxon>Bacillati</taxon>
        <taxon>Bacillota</taxon>
        <taxon>Clostridia</taxon>
        <taxon>Eubacteriales</taxon>
        <taxon>Eubacteriaceae</taxon>
        <taxon>Gallibacter</taxon>
    </lineage>
</organism>
<dbReference type="EMBL" id="JADCKA010000009">
    <property type="protein sequence ID" value="MBE5035807.1"/>
    <property type="molecule type" value="Genomic_DNA"/>
</dbReference>
<evidence type="ECO:0000313" key="3">
    <source>
        <dbReference type="Proteomes" id="UP001516588"/>
    </source>
</evidence>
<dbReference type="Proteomes" id="UP001516588">
    <property type="component" value="Unassembled WGS sequence"/>
</dbReference>
<gene>
    <name evidence="2" type="ORF">INF20_05905</name>
</gene>